<keyword evidence="1" id="KW-0812">Transmembrane</keyword>
<dbReference type="OrthoDB" id="4139357at2759"/>
<organism evidence="2 3">
    <name type="scientific">Piromyces finnis</name>
    <dbReference type="NCBI Taxonomy" id="1754191"/>
    <lineage>
        <taxon>Eukaryota</taxon>
        <taxon>Fungi</taxon>
        <taxon>Fungi incertae sedis</taxon>
        <taxon>Chytridiomycota</taxon>
        <taxon>Chytridiomycota incertae sedis</taxon>
        <taxon>Neocallimastigomycetes</taxon>
        <taxon>Neocallimastigales</taxon>
        <taxon>Neocallimastigaceae</taxon>
        <taxon>Piromyces</taxon>
    </lineage>
</organism>
<name>A0A1Y1UDW1_9FUNG</name>
<feature type="transmembrane region" description="Helical" evidence="1">
    <location>
        <begin position="58"/>
        <end position="79"/>
    </location>
</feature>
<evidence type="ECO:0000256" key="1">
    <source>
        <dbReference type="SAM" id="Phobius"/>
    </source>
</evidence>
<reference evidence="2 3" key="2">
    <citation type="submission" date="2016-08" db="EMBL/GenBank/DDBJ databases">
        <title>Pervasive Adenine N6-methylation of Active Genes in Fungi.</title>
        <authorList>
            <consortium name="DOE Joint Genome Institute"/>
            <person name="Mondo S.J."/>
            <person name="Dannebaum R.O."/>
            <person name="Kuo R.C."/>
            <person name="Labutti K."/>
            <person name="Haridas S."/>
            <person name="Kuo A."/>
            <person name="Salamov A."/>
            <person name="Ahrendt S.R."/>
            <person name="Lipzen A."/>
            <person name="Sullivan W."/>
            <person name="Andreopoulos W.B."/>
            <person name="Clum A."/>
            <person name="Lindquist E."/>
            <person name="Daum C."/>
            <person name="Ramamoorthy G.K."/>
            <person name="Gryganskyi A."/>
            <person name="Culley D."/>
            <person name="Magnuson J.K."/>
            <person name="James T.Y."/>
            <person name="O'Malley M.A."/>
            <person name="Stajich J.E."/>
            <person name="Spatafora J.W."/>
            <person name="Visel A."/>
            <person name="Grigoriev I.V."/>
        </authorList>
    </citation>
    <scope>NUCLEOTIDE SEQUENCE [LARGE SCALE GENOMIC DNA]</scope>
    <source>
        <strain evidence="3">finn</strain>
    </source>
</reference>
<reference evidence="2 3" key="1">
    <citation type="submission" date="2016-08" db="EMBL/GenBank/DDBJ databases">
        <title>Genomes of anaerobic fungi encode conserved fungal cellulosomes for biomass hydrolysis.</title>
        <authorList>
            <consortium name="DOE Joint Genome Institute"/>
            <person name="Haitjema C.H."/>
            <person name="Gilmore S.P."/>
            <person name="Henske J.K."/>
            <person name="Solomon K.V."/>
            <person name="De Groot R."/>
            <person name="Kuo A."/>
            <person name="Mondo S.J."/>
            <person name="Salamov A.A."/>
            <person name="Labutti K."/>
            <person name="Zhao Z."/>
            <person name="Chiniquy J."/>
            <person name="Barry K."/>
            <person name="Brewer H.M."/>
            <person name="Purvine S.O."/>
            <person name="Wright A.T."/>
            <person name="Boxma B."/>
            <person name="Van Alen T."/>
            <person name="Hackstein J.H."/>
            <person name="Baker S.E."/>
            <person name="Grigoriev I.V."/>
            <person name="O'Malley M.A."/>
        </authorList>
    </citation>
    <scope>NUCLEOTIDE SEQUENCE [LARGE SCALE GENOMIC DNA]</scope>
    <source>
        <strain evidence="3">finn</strain>
    </source>
</reference>
<keyword evidence="1" id="KW-0472">Membrane</keyword>
<evidence type="ECO:0000313" key="3">
    <source>
        <dbReference type="Proteomes" id="UP000193719"/>
    </source>
</evidence>
<comment type="caution">
    <text evidence="2">The sequence shown here is derived from an EMBL/GenBank/DDBJ whole genome shotgun (WGS) entry which is preliminary data.</text>
</comment>
<sequence>MYTKDNINNKYEANSLECFKPSELKNNYIFIAMSYSFSYTMFTLLNNLESLTEQLKETFSVSLLVVFFAVMVFTVITIFA</sequence>
<protein>
    <submittedName>
        <fullName evidence="2">Uncharacterized protein</fullName>
    </submittedName>
</protein>
<accession>A0A1Y1UDW1</accession>
<proteinExistence type="predicted"/>
<gene>
    <name evidence="2" type="ORF">BCR36DRAFT_445051</name>
</gene>
<dbReference type="Proteomes" id="UP000193719">
    <property type="component" value="Unassembled WGS sequence"/>
</dbReference>
<dbReference type="AlphaFoldDB" id="A0A1Y1UDW1"/>
<evidence type="ECO:0000313" key="2">
    <source>
        <dbReference type="EMBL" id="ORX36202.1"/>
    </source>
</evidence>
<feature type="transmembrane region" description="Helical" evidence="1">
    <location>
        <begin position="28"/>
        <end position="46"/>
    </location>
</feature>
<keyword evidence="3" id="KW-1185">Reference proteome</keyword>
<dbReference type="EMBL" id="MCFH01000159">
    <property type="protein sequence ID" value="ORX36202.1"/>
    <property type="molecule type" value="Genomic_DNA"/>
</dbReference>
<keyword evidence="1" id="KW-1133">Transmembrane helix</keyword>
<dbReference type="STRING" id="1754191.A0A1Y1UDW1"/>